<organism evidence="1 2">
    <name type="scientific">Pseudovibrio exalbescens</name>
    <dbReference type="NCBI Taxonomy" id="197461"/>
    <lineage>
        <taxon>Bacteria</taxon>
        <taxon>Pseudomonadati</taxon>
        <taxon>Pseudomonadota</taxon>
        <taxon>Alphaproteobacteria</taxon>
        <taxon>Hyphomicrobiales</taxon>
        <taxon>Stappiaceae</taxon>
        <taxon>Pseudovibrio</taxon>
    </lineage>
</organism>
<protein>
    <submittedName>
        <fullName evidence="1">Phosphoglycerate mutase</fullName>
    </submittedName>
</protein>
<dbReference type="STRING" id="197461.A3843_08510"/>
<evidence type="ECO:0000313" key="1">
    <source>
        <dbReference type="EMBL" id="OKL44421.1"/>
    </source>
</evidence>
<sequence>MATCMYLTHPNVDIDPAVPVTNWDLSDVGIARLRKGLRQPWLVSVDHVITSTEKKALETGRLIANHLGIDSWAVEGLHENDRSSTGYLPPEEFEKVADEFFERPAVSIRGWERALDAQSRVVAAVKKALAELPDTASVLFAGHGGVGSLLRCHLMDAGITRNFDQPAGGGCYFFFDPEDLEKKSATSESTAWRRIEQLTDKVVKA</sequence>
<dbReference type="Proteomes" id="UP000185783">
    <property type="component" value="Unassembled WGS sequence"/>
</dbReference>
<evidence type="ECO:0000313" key="2">
    <source>
        <dbReference type="Proteomes" id="UP000185783"/>
    </source>
</evidence>
<reference evidence="1 2" key="1">
    <citation type="submission" date="2016-03" db="EMBL/GenBank/DDBJ databases">
        <title>Genome sequence of Nesiotobacter sp. nov., a moderately halophilic alphaproteobacterium isolated from the Yellow Sea, China.</title>
        <authorList>
            <person name="Zhang G."/>
            <person name="Zhang R."/>
        </authorList>
    </citation>
    <scope>NUCLEOTIDE SEQUENCE [LARGE SCALE GENOMIC DNA]</scope>
    <source>
        <strain evidence="1 2">WB1-6</strain>
    </source>
</reference>
<dbReference type="OrthoDB" id="34197at2"/>
<dbReference type="EMBL" id="LVVZ01000014">
    <property type="protein sequence ID" value="OKL44421.1"/>
    <property type="molecule type" value="Genomic_DNA"/>
</dbReference>
<comment type="caution">
    <text evidence="1">The sequence shown here is derived from an EMBL/GenBank/DDBJ whole genome shotgun (WGS) entry which is preliminary data.</text>
</comment>
<keyword evidence="2" id="KW-1185">Reference proteome</keyword>
<dbReference type="InterPro" id="IPR029033">
    <property type="entry name" value="His_PPase_superfam"/>
</dbReference>
<dbReference type="Gene3D" id="3.40.50.1240">
    <property type="entry name" value="Phosphoglycerate mutase-like"/>
    <property type="match status" value="1"/>
</dbReference>
<dbReference type="AlphaFoldDB" id="A0A1U7JIE4"/>
<dbReference type="SUPFAM" id="SSF53254">
    <property type="entry name" value="Phosphoglycerate mutase-like"/>
    <property type="match status" value="1"/>
</dbReference>
<dbReference type="RefSeq" id="WP_028480570.1">
    <property type="nucleotide sequence ID" value="NZ_LVVZ01000014.1"/>
</dbReference>
<dbReference type="Pfam" id="PF00300">
    <property type="entry name" value="His_Phos_1"/>
    <property type="match status" value="1"/>
</dbReference>
<proteinExistence type="predicted"/>
<accession>A0A1U7JIE4</accession>
<dbReference type="InterPro" id="IPR013078">
    <property type="entry name" value="His_Pase_superF_clade-1"/>
</dbReference>
<gene>
    <name evidence="1" type="ORF">A3843_08510</name>
</gene>
<name>A0A1U7JIE4_9HYPH</name>